<evidence type="ECO:0000313" key="3">
    <source>
        <dbReference type="Proteomes" id="UP000180235"/>
    </source>
</evidence>
<keyword evidence="3" id="KW-1185">Reference proteome</keyword>
<dbReference type="Gene3D" id="3.40.1350.120">
    <property type="match status" value="1"/>
</dbReference>
<dbReference type="Pfam" id="PF18451">
    <property type="entry name" value="CdiA_C"/>
    <property type="match status" value="1"/>
</dbReference>
<dbReference type="Proteomes" id="UP000180235">
    <property type="component" value="Chromosome"/>
</dbReference>
<gene>
    <name evidence="2" type="ORF">GlitD10_0529</name>
</gene>
<dbReference type="STRING" id="1188229.GlitD10_0529"/>
<name>A0A1J0AA89_9CYAN</name>
<reference evidence="2 3" key="1">
    <citation type="submission" date="2016-10" db="EMBL/GenBank/DDBJ databases">
        <title>Description of Gloeomargarita lithophora gen. nov., sp. nov., a thylakoid-bearing basal-branching cyanobacterium with intracellular carbonates, and proposal for Gloeomargaritales ord. nov.</title>
        <authorList>
            <person name="Moreira D."/>
            <person name="Tavera R."/>
            <person name="Benzerara K."/>
            <person name="Skouri-Panet F."/>
            <person name="Couradeau E."/>
            <person name="Gerard E."/>
            <person name="Loussert C."/>
            <person name="Novelo E."/>
            <person name="Zivanovic Y."/>
            <person name="Lopez-Garcia P."/>
        </authorList>
    </citation>
    <scope>NUCLEOTIDE SEQUENCE [LARGE SCALE GENOMIC DNA]</scope>
    <source>
        <strain evidence="2 3">D10</strain>
    </source>
</reference>
<dbReference type="InterPro" id="IPR040559">
    <property type="entry name" value="CdiA_C"/>
</dbReference>
<organism evidence="2 3">
    <name type="scientific">Gloeomargarita lithophora Alchichica-D10</name>
    <dbReference type="NCBI Taxonomy" id="1188229"/>
    <lineage>
        <taxon>Bacteria</taxon>
        <taxon>Bacillati</taxon>
        <taxon>Cyanobacteriota</taxon>
        <taxon>Cyanophyceae</taxon>
        <taxon>Gloeomargaritales</taxon>
        <taxon>Gloeomargaritaceae</taxon>
        <taxon>Gloeomargarita</taxon>
    </lineage>
</organism>
<accession>A0A1J0AA89</accession>
<feature type="domain" description="tRNA nuclease CdiA C-terminal" evidence="1">
    <location>
        <begin position="90"/>
        <end position="171"/>
    </location>
</feature>
<proteinExistence type="predicted"/>
<dbReference type="KEGG" id="glt:GlitD10_0529"/>
<protein>
    <recommendedName>
        <fullName evidence="1">tRNA nuclease CdiA C-terminal domain-containing protein</fullName>
    </recommendedName>
</protein>
<dbReference type="AlphaFoldDB" id="A0A1J0AA89"/>
<evidence type="ECO:0000313" key="2">
    <source>
        <dbReference type="EMBL" id="APB32843.1"/>
    </source>
</evidence>
<dbReference type="EMBL" id="CP017675">
    <property type="protein sequence ID" value="APB32843.1"/>
    <property type="molecule type" value="Genomic_DNA"/>
</dbReference>
<evidence type="ECO:0000259" key="1">
    <source>
        <dbReference type="Pfam" id="PF18451"/>
    </source>
</evidence>
<sequence>MDIEGLPEPVDDEAMALDERIRRSKQIYRQAGDAYERVRFNPDNGGFVLVHWGHNRGESYESELFVAQVLANQGRRVTLLNEMGMGAGVKTPDADIDGNLADFKRLTQTTQNVAARVQEGFLTAKKQGVAWVVYHLDRDSTNISRINRGLASAFLIDRKGKIQRVTVVFNEISTKTLTREEWLNGQRI</sequence>